<reference evidence="2" key="1">
    <citation type="submission" date="2021-02" db="EMBL/GenBank/DDBJ databases">
        <authorList>
            <person name="Nowell W R."/>
        </authorList>
    </citation>
    <scope>NUCLEOTIDE SEQUENCE</scope>
</reference>
<evidence type="ECO:0000313" key="2">
    <source>
        <dbReference type="EMBL" id="CAF0948561.1"/>
    </source>
</evidence>
<sequence>MQSNGKHNHLVEPEEIEVKLFREALNVHVINETTPISKILYDEEMVKAHLSPETLANVPLVSSINSSLNRTRRKRTPVLPTCCSFDIPDLYQIHFVAKQLDVSFDSSVIFMDGTFLATPSMSDQICLVCMVFHQIEKKSTYQQLFKELKSIAALKNKLFQPERVVSDFEIGLILAVAAEFPQAIHQGCYFHYNQCINRRIQSLGLSTTYAVVN</sequence>
<dbReference type="Proteomes" id="UP000663852">
    <property type="component" value="Unassembled WGS sequence"/>
</dbReference>
<dbReference type="EMBL" id="CAJNOJ010000046">
    <property type="protein sequence ID" value="CAF0948561.1"/>
    <property type="molecule type" value="Genomic_DNA"/>
</dbReference>
<dbReference type="AlphaFoldDB" id="A0A814CYA8"/>
<dbReference type="Pfam" id="PF10551">
    <property type="entry name" value="MULE"/>
    <property type="match status" value="1"/>
</dbReference>
<gene>
    <name evidence="2" type="ORF">EDS130_LOCUS12206</name>
</gene>
<evidence type="ECO:0000313" key="3">
    <source>
        <dbReference type="Proteomes" id="UP000663852"/>
    </source>
</evidence>
<protein>
    <recommendedName>
        <fullName evidence="1">MULE transposase domain-containing protein</fullName>
    </recommendedName>
</protein>
<dbReference type="OrthoDB" id="10046275at2759"/>
<name>A0A814CYA8_ADIRI</name>
<feature type="domain" description="MULE transposase" evidence="1">
    <location>
        <begin position="123"/>
        <end position="194"/>
    </location>
</feature>
<accession>A0A814CYA8</accession>
<proteinExistence type="predicted"/>
<evidence type="ECO:0000259" key="1">
    <source>
        <dbReference type="Pfam" id="PF10551"/>
    </source>
</evidence>
<comment type="caution">
    <text evidence="2">The sequence shown here is derived from an EMBL/GenBank/DDBJ whole genome shotgun (WGS) entry which is preliminary data.</text>
</comment>
<dbReference type="InterPro" id="IPR018289">
    <property type="entry name" value="MULE_transposase_dom"/>
</dbReference>
<organism evidence="2 3">
    <name type="scientific">Adineta ricciae</name>
    <name type="common">Rotifer</name>
    <dbReference type="NCBI Taxonomy" id="249248"/>
    <lineage>
        <taxon>Eukaryota</taxon>
        <taxon>Metazoa</taxon>
        <taxon>Spiralia</taxon>
        <taxon>Gnathifera</taxon>
        <taxon>Rotifera</taxon>
        <taxon>Eurotatoria</taxon>
        <taxon>Bdelloidea</taxon>
        <taxon>Adinetida</taxon>
        <taxon>Adinetidae</taxon>
        <taxon>Adineta</taxon>
    </lineage>
</organism>